<accession>A0A8S1HW04</accession>
<dbReference type="EMBL" id="CAJGYM010000126">
    <property type="protein sequence ID" value="CAD6198444.1"/>
    <property type="molecule type" value="Genomic_DNA"/>
</dbReference>
<name>A0A8S1HW04_9PELO</name>
<evidence type="ECO:0000313" key="1">
    <source>
        <dbReference type="EMBL" id="CAD6198444.1"/>
    </source>
</evidence>
<dbReference type="AlphaFoldDB" id="A0A8S1HW04"/>
<protein>
    <submittedName>
        <fullName evidence="1">Uncharacterized protein</fullName>
    </submittedName>
</protein>
<gene>
    <name evidence="1" type="ORF">CAUJ_LOCUS14350</name>
</gene>
<comment type="caution">
    <text evidence="1">The sequence shown here is derived from an EMBL/GenBank/DDBJ whole genome shotgun (WGS) entry which is preliminary data.</text>
</comment>
<keyword evidence="2" id="KW-1185">Reference proteome</keyword>
<dbReference type="Proteomes" id="UP000835052">
    <property type="component" value="Unassembled WGS sequence"/>
</dbReference>
<proteinExistence type="predicted"/>
<evidence type="ECO:0000313" key="2">
    <source>
        <dbReference type="Proteomes" id="UP000835052"/>
    </source>
</evidence>
<reference evidence="1" key="1">
    <citation type="submission" date="2020-10" db="EMBL/GenBank/DDBJ databases">
        <authorList>
            <person name="Kikuchi T."/>
        </authorList>
    </citation>
    <scope>NUCLEOTIDE SEQUENCE</scope>
    <source>
        <strain evidence="1">NKZ352</strain>
    </source>
</reference>
<sequence>MEEDGANCLRDIFEECRRIDSEKPEKIGDRLDENKLQKAFLYTADRNFVAEVASICEEKKDCLQASLTVLLSNALENHDCFEEIFLGRKKIRCVGGRGLKLLANCALRNHCVRENFTPSCLELVRCALRNPHYRKAAVSLVTGVSISCYSEMALFPDFSQASGGIGRDFRRQ</sequence>
<organism evidence="1 2">
    <name type="scientific">Caenorhabditis auriculariae</name>
    <dbReference type="NCBI Taxonomy" id="2777116"/>
    <lineage>
        <taxon>Eukaryota</taxon>
        <taxon>Metazoa</taxon>
        <taxon>Ecdysozoa</taxon>
        <taxon>Nematoda</taxon>
        <taxon>Chromadorea</taxon>
        <taxon>Rhabditida</taxon>
        <taxon>Rhabditina</taxon>
        <taxon>Rhabditomorpha</taxon>
        <taxon>Rhabditoidea</taxon>
        <taxon>Rhabditidae</taxon>
        <taxon>Peloderinae</taxon>
        <taxon>Caenorhabditis</taxon>
    </lineage>
</organism>